<dbReference type="Proteomes" id="UP001596067">
    <property type="component" value="Unassembled WGS sequence"/>
</dbReference>
<dbReference type="SUPFAM" id="SSF47336">
    <property type="entry name" value="ACP-like"/>
    <property type="match status" value="1"/>
</dbReference>
<protein>
    <submittedName>
        <fullName evidence="1">Acyl carrier protein</fullName>
    </submittedName>
</protein>
<sequence length="102" mass="10810">MTSPALPGRAEVRTPDRAEVRTILAAFGQRADEDVPEELGSLELTWLIAEFEQRYGVQLDLDDEQFEAVRTVDTATEVLRAAVLAAAGATAATAATPGAAQP</sequence>
<keyword evidence="2" id="KW-1185">Reference proteome</keyword>
<name>A0ABW1F4S7_9ACTN</name>
<reference evidence="2" key="1">
    <citation type="journal article" date="2019" name="Int. J. Syst. Evol. Microbiol.">
        <title>The Global Catalogue of Microorganisms (GCM) 10K type strain sequencing project: providing services to taxonomists for standard genome sequencing and annotation.</title>
        <authorList>
            <consortium name="The Broad Institute Genomics Platform"/>
            <consortium name="The Broad Institute Genome Sequencing Center for Infectious Disease"/>
            <person name="Wu L."/>
            <person name="Ma J."/>
        </authorList>
    </citation>
    <scope>NUCLEOTIDE SEQUENCE [LARGE SCALE GENOMIC DNA]</scope>
    <source>
        <strain evidence="2">CGMCC 4.1469</strain>
    </source>
</reference>
<comment type="caution">
    <text evidence="1">The sequence shown here is derived from an EMBL/GenBank/DDBJ whole genome shotgun (WGS) entry which is preliminary data.</text>
</comment>
<organism evidence="1 2">
    <name type="scientific">Kitasatospora aburaviensis</name>
    <dbReference type="NCBI Taxonomy" id="67265"/>
    <lineage>
        <taxon>Bacteria</taxon>
        <taxon>Bacillati</taxon>
        <taxon>Actinomycetota</taxon>
        <taxon>Actinomycetes</taxon>
        <taxon>Kitasatosporales</taxon>
        <taxon>Streptomycetaceae</taxon>
        <taxon>Kitasatospora</taxon>
    </lineage>
</organism>
<evidence type="ECO:0000313" key="1">
    <source>
        <dbReference type="EMBL" id="MFC5888054.1"/>
    </source>
</evidence>
<evidence type="ECO:0000313" key="2">
    <source>
        <dbReference type="Proteomes" id="UP001596067"/>
    </source>
</evidence>
<dbReference type="Gene3D" id="1.10.1200.10">
    <property type="entry name" value="ACP-like"/>
    <property type="match status" value="1"/>
</dbReference>
<dbReference type="InterPro" id="IPR036736">
    <property type="entry name" value="ACP-like_sf"/>
</dbReference>
<proteinExistence type="predicted"/>
<dbReference type="EMBL" id="JBHSOD010000034">
    <property type="protein sequence ID" value="MFC5888054.1"/>
    <property type="molecule type" value="Genomic_DNA"/>
</dbReference>
<dbReference type="RefSeq" id="WP_313767230.1">
    <property type="nucleotide sequence ID" value="NZ_BAAAVH010000031.1"/>
</dbReference>
<accession>A0ABW1F4S7</accession>
<gene>
    <name evidence="1" type="ORF">ACFP0N_24090</name>
</gene>